<proteinExistence type="predicted"/>
<dbReference type="EMBL" id="BAAARW010000006">
    <property type="protein sequence ID" value="GAA2410608.1"/>
    <property type="molecule type" value="Genomic_DNA"/>
</dbReference>
<dbReference type="Proteomes" id="UP001501231">
    <property type="component" value="Unassembled WGS sequence"/>
</dbReference>
<gene>
    <name evidence="1" type="ORF">GCM10010191_19430</name>
</gene>
<name>A0ABN3IRQ8_9ACTN</name>
<keyword evidence="2" id="KW-1185">Reference proteome</keyword>
<evidence type="ECO:0000313" key="2">
    <source>
        <dbReference type="Proteomes" id="UP001501231"/>
    </source>
</evidence>
<dbReference type="InterPro" id="IPR027417">
    <property type="entry name" value="P-loop_NTPase"/>
</dbReference>
<accession>A0ABN3IRQ8</accession>
<dbReference type="SUPFAM" id="SSF52540">
    <property type="entry name" value="P-loop containing nucleoside triphosphate hydrolases"/>
    <property type="match status" value="1"/>
</dbReference>
<evidence type="ECO:0000313" key="1">
    <source>
        <dbReference type="EMBL" id="GAA2410608.1"/>
    </source>
</evidence>
<comment type="caution">
    <text evidence="1">The sequence shown here is derived from an EMBL/GenBank/DDBJ whole genome shotgun (WGS) entry which is preliminary data.</text>
</comment>
<reference evidence="1 2" key="1">
    <citation type="journal article" date="2019" name="Int. J. Syst. Evol. Microbiol.">
        <title>The Global Catalogue of Microorganisms (GCM) 10K type strain sequencing project: providing services to taxonomists for standard genome sequencing and annotation.</title>
        <authorList>
            <consortium name="The Broad Institute Genomics Platform"/>
            <consortium name="The Broad Institute Genome Sequencing Center for Infectious Disease"/>
            <person name="Wu L."/>
            <person name="Ma J."/>
        </authorList>
    </citation>
    <scope>NUCLEOTIDE SEQUENCE [LARGE SCALE GENOMIC DNA]</scope>
    <source>
        <strain evidence="1 2">JCM 3325</strain>
    </source>
</reference>
<sequence length="334" mass="36951">MILSATANTFTPSTRITASIVELDDAVVPQIGAARLTIHNVQPYQGGVRVLANIEWAGDLRVRVSYSGQVPAQEDRERATLLLSLTAGPARLCTGCSSSMPAGQALERSQRMHSALHEGTSPKFWRERLRHVYWIGGGSGSGKSTIARRIADRYGMRLYGTDAVMPDHARRMPVEQAPYLGKFAAMDMDERWVARSPREMLDTFHWFRGEGFNLIIEDLLALPADRPVVAEGFRLLPDLVQPLLAEVGHAVWLLPTPQFRQAVFDSRGGPAWGFLAKTGDPQQALQNLLQRDALFTDRLTEQTRHLGLYGLRVAPRGTEKGLAQRVSAVFGLED</sequence>
<dbReference type="RefSeq" id="WP_344588338.1">
    <property type="nucleotide sequence ID" value="NZ_BAAARW010000006.1"/>
</dbReference>
<organism evidence="1 2">
    <name type="scientific">Actinomadura vinacea</name>
    <dbReference type="NCBI Taxonomy" id="115336"/>
    <lineage>
        <taxon>Bacteria</taxon>
        <taxon>Bacillati</taxon>
        <taxon>Actinomycetota</taxon>
        <taxon>Actinomycetes</taxon>
        <taxon>Streptosporangiales</taxon>
        <taxon>Thermomonosporaceae</taxon>
        <taxon>Actinomadura</taxon>
    </lineage>
</organism>
<dbReference type="Gene3D" id="3.40.50.300">
    <property type="entry name" value="P-loop containing nucleotide triphosphate hydrolases"/>
    <property type="match status" value="1"/>
</dbReference>
<protein>
    <submittedName>
        <fullName evidence="1">Uncharacterized protein</fullName>
    </submittedName>
</protein>